<evidence type="ECO:0000313" key="2">
    <source>
        <dbReference type="Proteomes" id="UP000549882"/>
    </source>
</evidence>
<gene>
    <name evidence="1" type="ORF">GGD50_003202</name>
</gene>
<dbReference type="AlphaFoldDB" id="A0A7W8XSH1"/>
<accession>A0A7W8XSH1</accession>
<dbReference type="EMBL" id="JACHBI010000005">
    <property type="protein sequence ID" value="MBB5574575.1"/>
    <property type="molecule type" value="Genomic_DNA"/>
</dbReference>
<evidence type="ECO:0008006" key="3">
    <source>
        <dbReference type="Google" id="ProtNLM"/>
    </source>
</evidence>
<dbReference type="Proteomes" id="UP000549882">
    <property type="component" value="Unassembled WGS sequence"/>
</dbReference>
<dbReference type="InterPro" id="IPR015421">
    <property type="entry name" value="PyrdxlP-dep_Trfase_major"/>
</dbReference>
<protein>
    <recommendedName>
        <fullName evidence="3">Aminotransferase class V-fold PLP-dependent enzyme</fullName>
    </recommendedName>
</protein>
<comment type="caution">
    <text evidence="1">The sequence shown here is derived from an EMBL/GenBank/DDBJ whole genome shotgun (WGS) entry which is preliminary data.</text>
</comment>
<sequence>MLKTLDDCAPGLAPNGKMAVTEGGPLKVSGAGRDALLNCLISGGDERLECEPATGLNMYGHGPSPRPRDLAFGSSTASTISAPAFAAVGAYHADLVREMETRPAAEIYAREIARMRAKLLRLLGLDRSAGPSQVDAIMATSGTDIHLFAASLLARQGDRTLMTITLMGNETGSGVMTAASGRHFMSCVGGNRPVGKGEELSPGHATRNTTVAVRNADGTLRSEDEIELELRGLIELARAAELRCLLVVTDVSKTSLLAPSLETVFRLKERFGAMLDIMIDACQFRVSAATIRAYLAHDFLVAVTGSKFLAGPIFSGALLCPPRMSDRLKQRSLPPALADYCAKADWPEGWVARDVLPDHANFGLLLRWKAALFELERFVGMSEDKVIAVLSAFAEAVGKRLKQDSAFEMLDSRPIDRNRLWGERQASRWDEIPSIFSFYLRNPHRGGILTATESAAVYKNLAVEQGGLVPVRLGQPVRCADFGDMPASALRICLSAPLIAGACESADALDGMISQAMTVLDRTADMAAQLTSQPSIARASGV</sequence>
<proteinExistence type="predicted"/>
<dbReference type="Gene3D" id="3.40.640.10">
    <property type="entry name" value="Type I PLP-dependent aspartate aminotransferase-like (Major domain)"/>
    <property type="match status" value="1"/>
</dbReference>
<evidence type="ECO:0000313" key="1">
    <source>
        <dbReference type="EMBL" id="MBB5574575.1"/>
    </source>
</evidence>
<reference evidence="1 2" key="1">
    <citation type="submission" date="2020-08" db="EMBL/GenBank/DDBJ databases">
        <title>Genomic Encyclopedia of Type Strains, Phase IV (KMG-V): Genome sequencing to study the core and pangenomes of soil and plant-associated prokaryotes.</title>
        <authorList>
            <person name="Whitman W."/>
        </authorList>
    </citation>
    <scope>NUCLEOTIDE SEQUENCE [LARGE SCALE GENOMIC DNA]</scope>
    <source>
        <strain evidence="1 2">SEMIA 4064</strain>
    </source>
</reference>
<dbReference type="SUPFAM" id="SSF53383">
    <property type="entry name" value="PLP-dependent transferases"/>
    <property type="match status" value="1"/>
</dbReference>
<organism evidence="1 2">
    <name type="scientific">Rhizobium paranaense</name>
    <dbReference type="NCBI Taxonomy" id="1650438"/>
    <lineage>
        <taxon>Bacteria</taxon>
        <taxon>Pseudomonadati</taxon>
        <taxon>Pseudomonadota</taxon>
        <taxon>Alphaproteobacteria</taxon>
        <taxon>Hyphomicrobiales</taxon>
        <taxon>Rhizobiaceae</taxon>
        <taxon>Rhizobium/Agrobacterium group</taxon>
        <taxon>Rhizobium</taxon>
    </lineage>
</organism>
<keyword evidence="2" id="KW-1185">Reference proteome</keyword>
<name>A0A7W8XSH1_9HYPH</name>
<dbReference type="InterPro" id="IPR015424">
    <property type="entry name" value="PyrdxlP-dep_Trfase"/>
</dbReference>
<dbReference type="RefSeq" id="WP_246451212.1">
    <property type="nucleotide sequence ID" value="NZ_JACHBI010000005.1"/>
</dbReference>